<protein>
    <recommendedName>
        <fullName evidence="4">Alpha/beta hydrolase</fullName>
    </recommendedName>
</protein>
<organism evidence="2 3">
    <name type="scientific">Methylobacterium frigidaeris</name>
    <dbReference type="NCBI Taxonomy" id="2038277"/>
    <lineage>
        <taxon>Bacteria</taxon>
        <taxon>Pseudomonadati</taxon>
        <taxon>Pseudomonadota</taxon>
        <taxon>Alphaproteobacteria</taxon>
        <taxon>Hyphomicrobiales</taxon>
        <taxon>Methylobacteriaceae</taxon>
        <taxon>Methylobacterium</taxon>
    </lineage>
</organism>
<reference evidence="2" key="1">
    <citation type="journal article" date="2016" name="Front. Microbiol.">
        <title>Genome Sequence of the Piezophilic, Mesophilic Sulfate-Reducing Bacterium Desulfovibrio indicus J2T.</title>
        <authorList>
            <person name="Cao J."/>
            <person name="Maignien L."/>
            <person name="Shao Z."/>
            <person name="Alain K."/>
            <person name="Jebbar M."/>
        </authorList>
    </citation>
    <scope>NUCLEOTIDE SEQUENCE</scope>
    <source>
        <strain evidence="2">JCM 32048</strain>
    </source>
</reference>
<comment type="caution">
    <text evidence="2">The sequence shown here is derived from an EMBL/GenBank/DDBJ whole genome shotgun (WGS) entry which is preliminary data.</text>
</comment>
<dbReference type="AlphaFoldDB" id="A0AA37M901"/>
<dbReference type="InterPro" id="IPR029058">
    <property type="entry name" value="AB_hydrolase_fold"/>
</dbReference>
<evidence type="ECO:0000313" key="3">
    <source>
        <dbReference type="Proteomes" id="UP001055286"/>
    </source>
</evidence>
<evidence type="ECO:0000313" key="2">
    <source>
        <dbReference type="EMBL" id="GJD66697.1"/>
    </source>
</evidence>
<name>A0AA37M901_9HYPH</name>
<accession>A0AA37M901</accession>
<gene>
    <name evidence="2" type="ORF">MPEAHAMD_6895</name>
</gene>
<proteinExistence type="predicted"/>
<dbReference type="EMBL" id="BPQJ01000075">
    <property type="protein sequence ID" value="GJD66697.1"/>
    <property type="molecule type" value="Genomic_DNA"/>
</dbReference>
<dbReference type="Gene3D" id="3.40.50.1820">
    <property type="entry name" value="alpha/beta hydrolase"/>
    <property type="match status" value="1"/>
</dbReference>
<reference evidence="2" key="2">
    <citation type="submission" date="2021-08" db="EMBL/GenBank/DDBJ databases">
        <authorList>
            <person name="Tani A."/>
            <person name="Ola A."/>
            <person name="Ogura Y."/>
            <person name="Katsura K."/>
            <person name="Hayashi T."/>
        </authorList>
    </citation>
    <scope>NUCLEOTIDE SEQUENCE</scope>
    <source>
        <strain evidence="2">JCM 32048</strain>
    </source>
</reference>
<evidence type="ECO:0000256" key="1">
    <source>
        <dbReference type="SAM" id="MobiDB-lite"/>
    </source>
</evidence>
<sequence length="91" mass="9276">MENADPHSSGILTSRPREKPGEPAAAGTHPIGLGRSRDGVFHVPAGATRPVPLLIMLHGARASSQDVLPMVSAAAEVHAVAVLAPESRGAT</sequence>
<feature type="region of interest" description="Disordered" evidence="1">
    <location>
        <begin position="1"/>
        <end position="37"/>
    </location>
</feature>
<keyword evidence="3" id="KW-1185">Reference proteome</keyword>
<evidence type="ECO:0008006" key="4">
    <source>
        <dbReference type="Google" id="ProtNLM"/>
    </source>
</evidence>
<dbReference type="Proteomes" id="UP001055286">
    <property type="component" value="Unassembled WGS sequence"/>
</dbReference>
<dbReference type="SUPFAM" id="SSF53474">
    <property type="entry name" value="alpha/beta-Hydrolases"/>
    <property type="match status" value="1"/>
</dbReference>